<protein>
    <submittedName>
        <fullName evidence="1">Uncharacterized protein</fullName>
    </submittedName>
</protein>
<reference evidence="1" key="1">
    <citation type="submission" date="2016-03" db="EMBL/GenBank/DDBJ databases">
        <authorList>
            <person name="Ploux O."/>
        </authorList>
    </citation>
    <scope>NUCLEOTIDE SEQUENCE</scope>
    <source>
        <strain evidence="1">UC10</strain>
    </source>
</reference>
<sequence>MRVCGIANTSSAVWTHPGSARVFFRVGSNRYAATAEEAIELASRLVDAVDALRDGRDFDAGFIRTTEERDGGEDAP</sequence>
<organism evidence="1">
    <name type="scientific">uncultured Mycobacterium sp</name>
    <dbReference type="NCBI Taxonomy" id="171292"/>
    <lineage>
        <taxon>Bacteria</taxon>
        <taxon>Bacillati</taxon>
        <taxon>Actinomycetota</taxon>
        <taxon>Actinomycetes</taxon>
        <taxon>Mycobacteriales</taxon>
        <taxon>Mycobacteriaceae</taxon>
        <taxon>Mycobacterium</taxon>
        <taxon>environmental samples</taxon>
    </lineage>
</organism>
<evidence type="ECO:0000313" key="1">
    <source>
        <dbReference type="EMBL" id="SBS77351.1"/>
    </source>
</evidence>
<name>A0A1Y5PMJ4_9MYCO</name>
<gene>
    <name evidence="1" type="ORF">MHPYR_410061</name>
</gene>
<proteinExistence type="predicted"/>
<dbReference type="EMBL" id="FLQS01000036">
    <property type="protein sequence ID" value="SBS77351.1"/>
    <property type="molecule type" value="Genomic_DNA"/>
</dbReference>
<dbReference type="AlphaFoldDB" id="A0A1Y5PMJ4"/>
<accession>A0A1Y5PMJ4</accession>